<protein>
    <submittedName>
        <fullName evidence="4">Fatty acyl-CoA reductase 1</fullName>
    </submittedName>
</protein>
<dbReference type="GO" id="GO:0012505">
    <property type="term" value="C:endomembrane system"/>
    <property type="evidence" value="ECO:0007669"/>
    <property type="project" value="UniProtKB-SubCell"/>
</dbReference>
<dbReference type="STRING" id="101091.A0A1C7NA06"/>
<dbReference type="InterPro" id="IPR013120">
    <property type="entry name" value="FAR_NAD-bd"/>
</dbReference>
<dbReference type="GO" id="GO:0008654">
    <property type="term" value="P:phospholipid biosynthetic process"/>
    <property type="evidence" value="ECO:0007669"/>
    <property type="project" value="TreeGrafter"/>
</dbReference>
<dbReference type="Proteomes" id="UP000093000">
    <property type="component" value="Unassembled WGS sequence"/>
</dbReference>
<dbReference type="InterPro" id="IPR022284">
    <property type="entry name" value="GPAT/DHAPAT"/>
</dbReference>
<dbReference type="InterPro" id="IPR036291">
    <property type="entry name" value="NAD(P)-bd_dom_sf"/>
</dbReference>
<evidence type="ECO:0000313" key="5">
    <source>
        <dbReference type="Proteomes" id="UP000093000"/>
    </source>
</evidence>
<dbReference type="GO" id="GO:0031966">
    <property type="term" value="C:mitochondrial membrane"/>
    <property type="evidence" value="ECO:0007669"/>
    <property type="project" value="TreeGrafter"/>
</dbReference>
<dbReference type="GO" id="GO:0006072">
    <property type="term" value="P:glycerol-3-phosphate metabolic process"/>
    <property type="evidence" value="ECO:0007669"/>
    <property type="project" value="TreeGrafter"/>
</dbReference>
<dbReference type="EMBL" id="LUGH01000359">
    <property type="protein sequence ID" value="OBZ85788.1"/>
    <property type="molecule type" value="Genomic_DNA"/>
</dbReference>
<dbReference type="GO" id="GO:0004366">
    <property type="term" value="F:glycerol-3-phosphate O-acyltransferase activity"/>
    <property type="evidence" value="ECO:0007669"/>
    <property type="project" value="TreeGrafter"/>
</dbReference>
<dbReference type="GO" id="GO:0006631">
    <property type="term" value="P:fatty acid metabolic process"/>
    <property type="evidence" value="ECO:0007669"/>
    <property type="project" value="TreeGrafter"/>
</dbReference>
<dbReference type="InterPro" id="IPR002123">
    <property type="entry name" value="Plipid/glycerol_acylTrfase"/>
</dbReference>
<comment type="subcellular location">
    <subcellularLocation>
        <location evidence="1">Endomembrane system</location>
        <topology evidence="1">Peripheral membrane protein</topology>
    </subcellularLocation>
</comment>
<dbReference type="Pfam" id="PF07993">
    <property type="entry name" value="NAD_binding_4"/>
    <property type="match status" value="1"/>
</dbReference>
<feature type="region of interest" description="Disordered" evidence="2">
    <location>
        <begin position="916"/>
        <end position="941"/>
    </location>
</feature>
<proteinExistence type="predicted"/>
<dbReference type="SMART" id="SM00563">
    <property type="entry name" value="PlsC"/>
    <property type="match status" value="1"/>
</dbReference>
<dbReference type="PANTHER" id="PTHR12563:SF17">
    <property type="entry name" value="DIHYDROXYACETONE PHOSPHATE ACYLTRANSFERASE"/>
    <property type="match status" value="1"/>
</dbReference>
<evidence type="ECO:0000259" key="3">
    <source>
        <dbReference type="SMART" id="SM00563"/>
    </source>
</evidence>
<dbReference type="InterPro" id="IPR045520">
    <property type="entry name" value="GPAT/DHAPAT_C"/>
</dbReference>
<dbReference type="InParanoid" id="A0A1C7NA06"/>
<dbReference type="OrthoDB" id="429813at2759"/>
<organism evidence="4 5">
    <name type="scientific">Choanephora cucurbitarum</name>
    <dbReference type="NCBI Taxonomy" id="101091"/>
    <lineage>
        <taxon>Eukaryota</taxon>
        <taxon>Fungi</taxon>
        <taxon>Fungi incertae sedis</taxon>
        <taxon>Mucoromycota</taxon>
        <taxon>Mucoromycotina</taxon>
        <taxon>Mucoromycetes</taxon>
        <taxon>Mucorales</taxon>
        <taxon>Mucorineae</taxon>
        <taxon>Choanephoraceae</taxon>
        <taxon>Choanephoroideae</taxon>
        <taxon>Choanephora</taxon>
    </lineage>
</organism>
<dbReference type="Gene3D" id="3.40.50.720">
    <property type="entry name" value="NAD(P)-binding Rossmann-like Domain"/>
    <property type="match status" value="1"/>
</dbReference>
<accession>A0A1C7NA06</accession>
<gene>
    <name evidence="4" type="primary">Far1</name>
    <name evidence="4" type="ORF">A0J61_06166</name>
</gene>
<comment type="caution">
    <text evidence="4">The sequence shown here is derived from an EMBL/GenBank/DDBJ whole genome shotgun (WGS) entry which is preliminary data.</text>
</comment>
<sequence>MEDYYRGKTVLITGATGFVGKAILWQLLKQAGSVIDKVYVLIRPKRVPMGSPSQRLLDEIINTHAFKKLLVEHFDNDREFFQNKLVPVSYDLSLPHMGLSMQDNQSLKSSQIVIHCAATSEYESSLEWNLETNVLGTIRLMDYLDSCDDVCSFIHLSPAHIYQELPEGSVDASISEYVYDIGFGDPEAFLKELLAAEEKGKLINTSALIKRILQKYSTLHLFTKALVEHLVIRRMEQMRDQQEYGGKQPYPLAIFRSNYLGPSLQEPSPGWTSGVSGISSWLALYGYAIPIIQPDQGSRPANIVPVDYAASSIVRAIPQFTYPGDQFVLPLVYNVNNLVHTGDGPIINFFPYIFHIAIPKEPISWYSAYVAIQDYWSRPNHQLTTSDRLPTAEQYFSSNKTLSKARFLMQYYFRSAPTATAPPPVPAVSSSFLLSPSSSSSSLPSTLSQKRASQRASMLSNSSGSVLYSSSSNFATKPDLFQQNDHQKWMELASNIRNNLTRQNKYQWKHSSDKFCALLGHQLDDLNQLFSKIDWYNYFLQSCHGVHVHTMHGGPHLRSIVMSSQTLCALYSSVRQPDSVSSIIDAPFRSVVYTEEEMRQRIQHMINITISSLKNPIQSIQEEKQWKPIWIEYLNDTLEDWCDEGSTSLKAILLEKQDALQHWKLRVEENAESAKVTVLNDARVIEAIKQLSKRSGMPEPKVMEEAARSFNRIQERTQLPYAWFAASFLQKVLKNMFSGIYIDQRSLEKIRMAIDNSDKQVVYVPLSKTALDPILVWYLAIRYRLPIPALVLDEALAILGPFSDLLRLAGAVFIKRDPHARSGLTTAVTSAYLQYLLQERGALTLSLDQMRSRTGIFKTPYQDGLLDMIKDNKDVLFVPINITYEETPDLALLIEQDLQMDKQQSKLRVVNQLQRRTTSNRMSTPMKVSRPSDSRSHRVRSRSLGNGFVEERTHSPLTGTHLGRLLIGIGLPVPTMEDATVLAQRIQEGQKQATFASSISLVAAILLHSRINGNCIDLETMKDHLKYLLELVKLQGYFIDWQEYEDTENIIFYNIRLLEKCSNSVSIDERNNSFMFRISTRSENILQLAYYANQLREIFVLDSIFSATYLSFGTRTRVFETAFLERFELLTTLLQHQFNSTWDIRLEYNTLRKRYKDYIREAQNATEEDNDEGVEVEEDGTMFERLVTKVSNSKQYSHLTLLASFVYPIIDSFWVTLCALSALNDVRVFPITLVPTLSQWIGMHLISGRRTIYSEVLSKEYSQNTLQSLVLLGVLDQKPAKLVLSPDAQMLMQALGLSTNDDVVLQAEKDKDDEAVALDSIAELCKKIEQVRLKEEDVTGSVHIYEKCQNQIKSLAKTTDSNSSFSKRHGAIVLEQKEEAMAQLGYALIQSMDTIL</sequence>
<dbReference type="Pfam" id="PF19277">
    <property type="entry name" value="GPAT_C"/>
    <property type="match status" value="1"/>
</dbReference>
<evidence type="ECO:0000313" key="4">
    <source>
        <dbReference type="EMBL" id="OBZ85788.1"/>
    </source>
</evidence>
<dbReference type="SUPFAM" id="SSF51735">
    <property type="entry name" value="NAD(P)-binding Rossmann-fold domains"/>
    <property type="match status" value="1"/>
</dbReference>
<dbReference type="GO" id="GO:0019432">
    <property type="term" value="P:triglyceride biosynthetic process"/>
    <property type="evidence" value="ECO:0007669"/>
    <property type="project" value="TreeGrafter"/>
</dbReference>
<reference evidence="4 5" key="1">
    <citation type="submission" date="2016-03" db="EMBL/GenBank/DDBJ databases">
        <title>Choanephora cucurbitarum.</title>
        <authorList>
            <person name="Min B."/>
            <person name="Park H."/>
            <person name="Park J.-H."/>
            <person name="Shin H.-D."/>
            <person name="Choi I.-G."/>
        </authorList>
    </citation>
    <scope>NUCLEOTIDE SEQUENCE [LARGE SCALE GENOMIC DNA]</scope>
    <source>
        <strain evidence="4 5">KUS-F28377</strain>
    </source>
</reference>
<keyword evidence="5" id="KW-1185">Reference proteome</keyword>
<evidence type="ECO:0000256" key="2">
    <source>
        <dbReference type="SAM" id="MobiDB-lite"/>
    </source>
</evidence>
<dbReference type="PANTHER" id="PTHR12563">
    <property type="entry name" value="GLYCEROL-3-PHOSPHATE ACYLTRANSFERASE"/>
    <property type="match status" value="1"/>
</dbReference>
<feature type="domain" description="Phospholipid/glycerol acyltransferase" evidence="3">
    <location>
        <begin position="761"/>
        <end position="885"/>
    </location>
</feature>
<dbReference type="Pfam" id="PF01553">
    <property type="entry name" value="Acyltransferase"/>
    <property type="match status" value="1"/>
</dbReference>
<name>A0A1C7NA06_9FUNG</name>
<evidence type="ECO:0000256" key="1">
    <source>
        <dbReference type="ARBA" id="ARBA00004184"/>
    </source>
</evidence>